<dbReference type="GO" id="GO:0004497">
    <property type="term" value="F:monooxygenase activity"/>
    <property type="evidence" value="ECO:0007669"/>
    <property type="project" value="UniProtKB-KW"/>
</dbReference>
<dbReference type="EMBL" id="CAXAMM010020335">
    <property type="protein sequence ID" value="CAK9047736.1"/>
    <property type="molecule type" value="Genomic_DNA"/>
</dbReference>
<keyword evidence="6" id="KW-1185">Reference proteome</keyword>
<evidence type="ECO:0000256" key="2">
    <source>
        <dbReference type="ARBA" id="ARBA00022827"/>
    </source>
</evidence>
<dbReference type="Gene3D" id="3.40.50.1820">
    <property type="entry name" value="alpha/beta hydrolase"/>
    <property type="match status" value="1"/>
</dbReference>
<evidence type="ECO:0000313" key="6">
    <source>
        <dbReference type="Proteomes" id="UP001642464"/>
    </source>
</evidence>
<evidence type="ECO:0000256" key="3">
    <source>
        <dbReference type="ARBA" id="ARBA00023002"/>
    </source>
</evidence>
<protein>
    <submittedName>
        <fullName evidence="5">Flavin-containing monooxygenase 5 (FMO 5) (Dimethylaniline monooxygenase [N-oxide-forming] 5) (Dimethylaniline oxidase 5) (Hepatic flavin-containing monooxygenase 5) (NAPDH oxidase)</fullName>
    </submittedName>
</protein>
<keyword evidence="3" id="KW-0560">Oxidoreductase</keyword>
<gene>
    <name evidence="5" type="ORF">SCF082_LOCUS26691</name>
</gene>
<dbReference type="SUPFAM" id="SSF53474">
    <property type="entry name" value="alpha/beta-Hydrolases"/>
    <property type="match status" value="1"/>
</dbReference>
<sequence length="878" mass="99389">MASIRETAKVIDIPLPEFQDLTNDSMPQKEKLAVRAVTAMGAQTAIFQNVREVQLKNTQDRCCTDQWLDENEHEWMILDALCRSRPWATRKDTPFPYPFREATQKMREIEGQWVGDAQPFPREWTREVAADDVLTNLTQIKEYPPARRLLLFTPDFGSVKSFDLSTWSQLDADLWVVSWQGWTTWEEMIDQVTRQVLSLADGVSTAWYGHSMGALVAYEVLKRFETKYCSPNLPVSLVISGCPAPHLFEQYRPYERYSFLQKLRICNDFDILPEDQKNLMAKQFGYPAEAKVPSTEQRKAMMNDRKVLQSYRFEHEENRAVHIPVVALAHDEDELVDPGSVQAWSSYASKFEFHALEEIADGEVLAEQGHGYARCPVPEILSKITETMLANEIEKDLEKMLPDVGPTDGPIAEEVDCVVIGAGIAGVTSARAMVEAGRDVLIMDRYETLGGIWTYYANQFSRVNTSEVGYRMLNQEGPGARPNTDHSPTHDILRDLFTVAAKFSYGKFRCCIDVTKVQQRDDKSYDVHWRNMKTGKSGQTHAQSVCFHTNRRIGKRRDVEWPGREKFRGECVYGYANEVLPLKFWGKNVVVVGAGAFAYENLRTAIEHGARHVTMLGRRSGTTCPKWIDVIAFLRPADEYYNTNRAGNIISFDVWKQCYEDSGLPKPECWAEGLLKPHNHTVSVSDLGFIAGYHGLATLKVGEIAEYRSDGQGVLLKDGSKLDCDIIIKATGFLLNDEVPKICDRTNIHSFDLLDYNLLYGAEPLLDGAQFGSAKGRVAEEEQVSEEALYQGILQMQRRGLPDVSQRNNPFGSGYAGPMYVSSWFFKWPGRPKKRELGPGRSDGPRAESEGVTVSEFKKTAKDNKITKAIYARKVKFL</sequence>
<dbReference type="Gene3D" id="3.50.50.60">
    <property type="entry name" value="FAD/NAD(P)-binding domain"/>
    <property type="match status" value="1"/>
</dbReference>
<comment type="caution">
    <text evidence="5">The sequence shown here is derived from an EMBL/GenBank/DDBJ whole genome shotgun (WGS) entry which is preliminary data.</text>
</comment>
<dbReference type="InterPro" id="IPR020946">
    <property type="entry name" value="Flavin_mOase-like"/>
</dbReference>
<dbReference type="InterPro" id="IPR050982">
    <property type="entry name" value="Auxin_biosynth/cation_transpt"/>
</dbReference>
<dbReference type="Proteomes" id="UP001642464">
    <property type="component" value="Unassembled WGS sequence"/>
</dbReference>
<dbReference type="InterPro" id="IPR001031">
    <property type="entry name" value="Thioesterase"/>
</dbReference>
<evidence type="ECO:0000313" key="5">
    <source>
        <dbReference type="EMBL" id="CAK9047736.1"/>
    </source>
</evidence>
<dbReference type="SUPFAM" id="SSF51905">
    <property type="entry name" value="FAD/NAD(P)-binding domain"/>
    <property type="match status" value="1"/>
</dbReference>
<dbReference type="PANTHER" id="PTHR43539:SF78">
    <property type="entry name" value="FLAVIN-CONTAINING MONOOXYGENASE"/>
    <property type="match status" value="1"/>
</dbReference>
<dbReference type="InterPro" id="IPR036188">
    <property type="entry name" value="FAD/NAD-bd_sf"/>
</dbReference>
<dbReference type="PANTHER" id="PTHR43539">
    <property type="entry name" value="FLAVIN-BINDING MONOOXYGENASE-LIKE PROTEIN (AFU_ORTHOLOGUE AFUA_4G09220)"/>
    <property type="match status" value="1"/>
</dbReference>
<dbReference type="SUPFAM" id="SSF51735">
    <property type="entry name" value="NAD(P)-binding Rossmann-fold domains"/>
    <property type="match status" value="1"/>
</dbReference>
<dbReference type="InterPro" id="IPR029058">
    <property type="entry name" value="AB_hydrolase_fold"/>
</dbReference>
<name>A0ABP0M9J1_9DINO</name>
<evidence type="ECO:0000259" key="4">
    <source>
        <dbReference type="Pfam" id="PF00975"/>
    </source>
</evidence>
<organism evidence="5 6">
    <name type="scientific">Durusdinium trenchii</name>
    <dbReference type="NCBI Taxonomy" id="1381693"/>
    <lineage>
        <taxon>Eukaryota</taxon>
        <taxon>Sar</taxon>
        <taxon>Alveolata</taxon>
        <taxon>Dinophyceae</taxon>
        <taxon>Suessiales</taxon>
        <taxon>Symbiodiniaceae</taxon>
        <taxon>Durusdinium</taxon>
    </lineage>
</organism>
<keyword evidence="5" id="KW-0503">Monooxygenase</keyword>
<keyword evidence="1" id="KW-0285">Flavoprotein</keyword>
<dbReference type="InterPro" id="IPR036291">
    <property type="entry name" value="NAD(P)-bd_dom_sf"/>
</dbReference>
<dbReference type="Pfam" id="PF00975">
    <property type="entry name" value="Thioesterase"/>
    <property type="match status" value="1"/>
</dbReference>
<reference evidence="5 6" key="1">
    <citation type="submission" date="2024-02" db="EMBL/GenBank/DDBJ databases">
        <authorList>
            <person name="Chen Y."/>
            <person name="Shah S."/>
            <person name="Dougan E. K."/>
            <person name="Thang M."/>
            <person name="Chan C."/>
        </authorList>
    </citation>
    <scope>NUCLEOTIDE SEQUENCE [LARGE SCALE GENOMIC DNA]</scope>
</reference>
<feature type="domain" description="Thioesterase" evidence="4">
    <location>
        <begin position="148"/>
        <end position="251"/>
    </location>
</feature>
<keyword evidence="2" id="KW-0274">FAD</keyword>
<proteinExistence type="predicted"/>
<dbReference type="Pfam" id="PF00743">
    <property type="entry name" value="FMO-like"/>
    <property type="match status" value="1"/>
</dbReference>
<evidence type="ECO:0000256" key="1">
    <source>
        <dbReference type="ARBA" id="ARBA00022630"/>
    </source>
</evidence>
<accession>A0ABP0M9J1</accession>